<dbReference type="Proteomes" id="UP000014500">
    <property type="component" value="Unassembled WGS sequence"/>
</dbReference>
<dbReference type="InterPro" id="IPR013761">
    <property type="entry name" value="SAM/pointed_sf"/>
</dbReference>
<keyword evidence="5" id="KW-0399">Innate immunity</keyword>
<evidence type="ECO:0000256" key="4">
    <source>
        <dbReference type="ARBA" id="ARBA00022490"/>
    </source>
</evidence>
<keyword evidence="8" id="KW-0391">Immunity</keyword>
<proteinExistence type="inferred from homology"/>
<evidence type="ECO:0000256" key="11">
    <source>
        <dbReference type="SAM" id="MobiDB-lite"/>
    </source>
</evidence>
<dbReference type="InterPro" id="IPR039184">
    <property type="entry name" value="SARM1"/>
</dbReference>
<keyword evidence="15" id="KW-1185">Reference proteome</keyword>
<dbReference type="GO" id="GO:0034128">
    <property type="term" value="P:negative regulation of MyD88-independent toll-like receptor signaling pathway"/>
    <property type="evidence" value="ECO:0007669"/>
    <property type="project" value="InterPro"/>
</dbReference>
<evidence type="ECO:0000256" key="7">
    <source>
        <dbReference type="ARBA" id="ARBA00022801"/>
    </source>
</evidence>
<dbReference type="GO" id="GO:0003953">
    <property type="term" value="F:NAD+ nucleosidase activity"/>
    <property type="evidence" value="ECO:0007669"/>
    <property type="project" value="InterPro"/>
</dbReference>
<dbReference type="PROSITE" id="PS50105">
    <property type="entry name" value="SAM_DOMAIN"/>
    <property type="match status" value="2"/>
</dbReference>
<evidence type="ECO:0000313" key="14">
    <source>
        <dbReference type="EnsemblMetazoa" id="SMAR009215-PA"/>
    </source>
</evidence>
<dbReference type="GO" id="GO:0061809">
    <property type="term" value="F:NAD+ nucleosidase activity, cyclic ADP-ribose generating"/>
    <property type="evidence" value="ECO:0007669"/>
    <property type="project" value="UniProtKB-EC"/>
</dbReference>
<dbReference type="Gene3D" id="1.10.150.50">
    <property type="entry name" value="Transcription Factor, Ets-1"/>
    <property type="match status" value="3"/>
</dbReference>
<dbReference type="SUPFAM" id="SSF48371">
    <property type="entry name" value="ARM repeat"/>
    <property type="match status" value="1"/>
</dbReference>
<dbReference type="PANTHER" id="PTHR22998">
    <property type="entry name" value="SARM1"/>
    <property type="match status" value="1"/>
</dbReference>
<dbReference type="EnsemblMetazoa" id="SMAR009215-RA">
    <property type="protein sequence ID" value="SMAR009215-PA"/>
    <property type="gene ID" value="SMAR009215"/>
</dbReference>
<comment type="similarity">
    <text evidence="2">Belongs to the SARM1 family.</text>
</comment>
<evidence type="ECO:0000256" key="5">
    <source>
        <dbReference type="ARBA" id="ARBA00022588"/>
    </source>
</evidence>
<sequence>MPSQQLFVHMSELPLDGTRADDEMGINGGRNNVANMMENMQNKRTIFMNKLNSQPYEVQNMAAAEKQQQQVHTSSNTSSSSRVSSKRSQMMHHSLSTSEMKQQQQQNESSKTMENLRNFSRSVSLSSSSSAATAMSSSTATTTSSQGLKLAAQRGFSVDRSPIGEEPLEMEQAPDVQEMKFEQKRVMQASKMKVMTDAFSAEKVAASNQEMKRLQTGDKCYEEKLASSALKEKLETESFSAEKIAGLTQEQRQMTSGDVVQQEQRVAAAASMKLATEGFSAEKMAHAKQEERQTISSQGVTHQETHLAKSSSSKLTITAKGICTKSSSSLMTSEVGSGMMSMVNGMSSTTTSSDYELSAAMLDDLNQLRADSSRSEVEKAKVKYMGIMRSFIKQLKSLGEDESLPYLSSMNVMMCKAWAVPSYGHELGSTLCNILRIDGGLDIIIQNFSSIKEDVQFANASVLEQCLITENRAYVAEKGLEKVVQVARDCSTCHEEGYSRVGTGILEHLFKHSEGTCSDVIRLGGLDAILYKCRCSDVETLRHCANALANLSLYGGSENQQQMIKRKVPVWLFPLAFHNDDNIKYYACLAIAALVANKEIEAAVLKSGTLDLVEPFITSHTPVEFATSNVAHAHGQSKNWLQRLVPVLNSNREEARSLSAFHFSMEAGIKKKQGNTEIFREIGAIEPLKKVASSPNAIASKYAAQALRLIGEEVPHKLSQQVPLWTVEDVIEWVAQIGFSDLRTQFVSSRVDGDLLLQLTEENLRVDIGILNGILRKRFIRELAILKKMADYSSCDPTNLDQLLQNIGSEYSQYTYPMLHSGIDKDALRYLTEEQLAQECSIDNSIHRLRIMEAVRNLSGITSIGEEPLVTNKNLDVFVSYRRSNGSQLASLLKVHLQLRSFSVFIDVERLEAGKFDINLLQSIRQAKHFLLVLTPNALDRCINDTECKDWVHREIVTALDSQCNIIPIIDNFQWPEPENLPEDMRPVCYFNGVRWIHDYQDACVDKLEGFIRGDRNVRSDSLFGRFASMGGSAGTPGTPGGGRCGVYQRSQSNESKGSLNSDKDSRELNGNGSIATSNGSLPPLPRPLSPQHYNVALGATSSLSDIEVVKVRYLGLIKESFEQLNRIPDDNYENIINHVSEIMRRVWQVPCHGFEIGTTICNFLRKIEALETLIRRLMDHRNEKVKLKSATVLEQCLTADNCNYIAKKYLLDQVLDLATKLSTTHDPASTIPGTGILAHLTKSSEQICRDVIDFGVANAVLSALQSSDVNTLRNCVIVLTNFCMYGTDEPLQHLLKENTPKLLYDLISSSDDHIIKFYAFFATVFFAFNNVEAKNVIFQLGTLTLVEPFLKRRLPSDIRQDRVESKEWLKKIVYLLRSSMEEARMLSSFYLALEAQIQKKRLNTEIFWKIEAINPLTSLKTSSIHAHKALQLISENVREWDIKDVIAWINHIGFAQFEGEFKTNCVNGEALLILTEEDLKAIGLNSIRSKSFMNELNKLKMKDDLYAVNNTCLSSMREKPRMFDIFISYRRSTGKHLASLVNKYLVERKYSVFIDVDELESGLFDEQLFQVIANASIFILLLTPGALTKCYDDPKDWILQEISAASKSGCTFIPIMSDTESPKGTEYDTLPEEIKFVLRHQGMNWDHANKIGSINKLEEYIIDALSKQPNKHLNTQKDEKQ</sequence>
<evidence type="ECO:0000256" key="3">
    <source>
        <dbReference type="ARBA" id="ARBA00011982"/>
    </source>
</evidence>
<dbReference type="STRING" id="126957.T1J6E6"/>
<dbReference type="Gene3D" id="1.25.10.10">
    <property type="entry name" value="Leucine-rich Repeat Variant"/>
    <property type="match status" value="2"/>
</dbReference>
<keyword evidence="7" id="KW-0378">Hydrolase</keyword>
<name>T1J6E6_STRMM</name>
<dbReference type="FunFam" id="3.40.50.10140:FF:000012">
    <property type="entry name" value="Sterile alpha and TIR motif-containing protein"/>
    <property type="match status" value="1"/>
</dbReference>
<dbReference type="PANTHER" id="PTHR22998:SF1">
    <property type="entry name" value="NAD(+) HYDROLASE SARM1"/>
    <property type="match status" value="1"/>
</dbReference>
<dbReference type="GO" id="GO:0045087">
    <property type="term" value="P:innate immune response"/>
    <property type="evidence" value="ECO:0007669"/>
    <property type="project" value="UniProtKB-KW"/>
</dbReference>
<dbReference type="GO" id="GO:0019677">
    <property type="term" value="P:NAD+ catabolic process"/>
    <property type="evidence" value="ECO:0007669"/>
    <property type="project" value="UniProtKB-ARBA"/>
</dbReference>
<accession>T1J6E6</accession>
<dbReference type="GO" id="GO:0007165">
    <property type="term" value="P:signal transduction"/>
    <property type="evidence" value="ECO:0007669"/>
    <property type="project" value="InterPro"/>
</dbReference>
<reference evidence="14" key="2">
    <citation type="submission" date="2015-02" db="UniProtKB">
        <authorList>
            <consortium name="EnsemblMetazoa"/>
        </authorList>
    </citation>
    <scope>IDENTIFICATION</scope>
</reference>
<keyword evidence="6" id="KW-0677">Repeat</keyword>
<evidence type="ECO:0000256" key="9">
    <source>
        <dbReference type="ARBA" id="ARBA00023027"/>
    </source>
</evidence>
<feature type="compositionally biased region" description="Polar residues" evidence="11">
    <location>
        <begin position="1069"/>
        <end position="1080"/>
    </location>
</feature>
<dbReference type="InterPro" id="IPR035897">
    <property type="entry name" value="Toll_tir_struct_dom_sf"/>
</dbReference>
<dbReference type="EMBL" id="JH431878">
    <property type="status" value="NOT_ANNOTATED_CDS"/>
    <property type="molecule type" value="Genomic_DNA"/>
</dbReference>
<dbReference type="InterPro" id="IPR011989">
    <property type="entry name" value="ARM-like"/>
</dbReference>
<comment type="subcellular location">
    <subcellularLocation>
        <location evidence="1">Cytoplasm</location>
    </subcellularLocation>
</comment>
<dbReference type="InterPro" id="IPR001660">
    <property type="entry name" value="SAM"/>
</dbReference>
<dbReference type="GO" id="GO:0044297">
    <property type="term" value="C:cell body"/>
    <property type="evidence" value="ECO:0007669"/>
    <property type="project" value="UniProtKB-ARBA"/>
</dbReference>
<dbReference type="CDD" id="cd09502">
    <property type="entry name" value="SAM_SARM1-like_repeat2"/>
    <property type="match status" value="1"/>
</dbReference>
<dbReference type="InterPro" id="IPR000157">
    <property type="entry name" value="TIR_dom"/>
</dbReference>
<dbReference type="GO" id="GO:0048678">
    <property type="term" value="P:response to axon injury"/>
    <property type="evidence" value="ECO:0007669"/>
    <property type="project" value="InterPro"/>
</dbReference>
<dbReference type="CDD" id="cd09501">
    <property type="entry name" value="SAM_SARM1-like_repeat1"/>
    <property type="match status" value="1"/>
</dbReference>
<dbReference type="PhylomeDB" id="T1J6E6"/>
<organism evidence="14 15">
    <name type="scientific">Strigamia maritima</name>
    <name type="common">European centipede</name>
    <name type="synonym">Geophilus maritimus</name>
    <dbReference type="NCBI Taxonomy" id="126957"/>
    <lineage>
        <taxon>Eukaryota</taxon>
        <taxon>Metazoa</taxon>
        <taxon>Ecdysozoa</taxon>
        <taxon>Arthropoda</taxon>
        <taxon>Myriapoda</taxon>
        <taxon>Chilopoda</taxon>
        <taxon>Pleurostigmophora</taxon>
        <taxon>Geophilomorpha</taxon>
        <taxon>Linotaeniidae</taxon>
        <taxon>Strigamia</taxon>
    </lineage>
</organism>
<dbReference type="Pfam" id="PF13676">
    <property type="entry name" value="TIR_2"/>
    <property type="match status" value="2"/>
</dbReference>
<feature type="compositionally biased region" description="Polar residues" evidence="11">
    <location>
        <begin position="94"/>
        <end position="112"/>
    </location>
</feature>
<dbReference type="eggNOG" id="KOG3678">
    <property type="taxonomic scope" value="Eukaryota"/>
</dbReference>
<feature type="compositionally biased region" description="Polar residues" evidence="11">
    <location>
        <begin position="294"/>
        <end position="312"/>
    </location>
</feature>
<dbReference type="Pfam" id="PF00536">
    <property type="entry name" value="SAM_1"/>
    <property type="match status" value="1"/>
</dbReference>
<dbReference type="CDD" id="cd24153">
    <property type="entry name" value="SARM1_N"/>
    <property type="match status" value="1"/>
</dbReference>
<keyword evidence="9" id="KW-0520">NAD</keyword>
<feature type="compositionally biased region" description="Gly residues" evidence="11">
    <location>
        <begin position="1032"/>
        <end position="1045"/>
    </location>
</feature>
<feature type="compositionally biased region" description="Polar residues" evidence="11">
    <location>
        <begin position="1049"/>
        <end position="1061"/>
    </location>
</feature>
<evidence type="ECO:0000256" key="1">
    <source>
        <dbReference type="ARBA" id="ARBA00004496"/>
    </source>
</evidence>
<feature type="domain" description="TIR" evidence="12">
    <location>
        <begin position="1522"/>
        <end position="1670"/>
    </location>
</feature>
<dbReference type="EC" id="3.2.2.6" evidence="3"/>
<feature type="region of interest" description="Disordered" evidence="11">
    <location>
        <begin position="1031"/>
        <end position="1088"/>
    </location>
</feature>
<evidence type="ECO:0000259" key="13">
    <source>
        <dbReference type="PROSITE" id="PS50105"/>
    </source>
</evidence>
<evidence type="ECO:0000256" key="10">
    <source>
        <dbReference type="ARBA" id="ARBA00047304"/>
    </source>
</evidence>
<dbReference type="FunFam" id="1.10.150.50:FF:000043">
    <property type="entry name" value="Sterile alpha and TIR motif-containing 1"/>
    <property type="match status" value="1"/>
</dbReference>
<dbReference type="InterPro" id="IPR016024">
    <property type="entry name" value="ARM-type_fold"/>
</dbReference>
<dbReference type="SUPFAM" id="SSF47769">
    <property type="entry name" value="SAM/Pointed domain"/>
    <property type="match status" value="3"/>
</dbReference>
<feature type="domain" description="SAM" evidence="13">
    <location>
        <begin position="725"/>
        <end position="789"/>
    </location>
</feature>
<dbReference type="HOGENOM" id="CLU_241455_0_0_1"/>
<feature type="compositionally biased region" description="Low complexity" evidence="11">
    <location>
        <begin position="67"/>
        <end position="88"/>
    </location>
</feature>
<reference evidence="15" key="1">
    <citation type="submission" date="2011-05" db="EMBL/GenBank/DDBJ databases">
        <authorList>
            <person name="Richards S.R."/>
            <person name="Qu J."/>
            <person name="Jiang H."/>
            <person name="Jhangiani S.N."/>
            <person name="Agravi P."/>
            <person name="Goodspeed R."/>
            <person name="Gross S."/>
            <person name="Mandapat C."/>
            <person name="Jackson L."/>
            <person name="Mathew T."/>
            <person name="Pu L."/>
            <person name="Thornton R."/>
            <person name="Saada N."/>
            <person name="Wilczek-Boney K.B."/>
            <person name="Lee S."/>
            <person name="Kovar C."/>
            <person name="Wu Y."/>
            <person name="Scherer S.E."/>
            <person name="Worley K.C."/>
            <person name="Muzny D.M."/>
            <person name="Gibbs R."/>
        </authorList>
    </citation>
    <scope>NUCLEOTIDE SEQUENCE</scope>
    <source>
        <strain evidence="15">Brora</strain>
    </source>
</reference>
<dbReference type="GO" id="GO:0035591">
    <property type="term" value="F:signaling adaptor activity"/>
    <property type="evidence" value="ECO:0007669"/>
    <property type="project" value="InterPro"/>
</dbReference>
<dbReference type="SUPFAM" id="SSF52200">
    <property type="entry name" value="Toll/Interleukin receptor TIR domain"/>
    <property type="match status" value="2"/>
</dbReference>
<feature type="region of interest" description="Disordered" evidence="11">
    <location>
        <begin position="62"/>
        <end position="112"/>
    </location>
</feature>
<evidence type="ECO:0000256" key="2">
    <source>
        <dbReference type="ARBA" id="ARBA00008291"/>
    </source>
</evidence>
<dbReference type="PROSITE" id="PS50104">
    <property type="entry name" value="TIR"/>
    <property type="match status" value="2"/>
</dbReference>
<evidence type="ECO:0000259" key="12">
    <source>
        <dbReference type="PROSITE" id="PS50104"/>
    </source>
</evidence>
<comment type="catalytic activity">
    <reaction evidence="10">
        <text>NAD(+) + H2O = ADP-D-ribose + nicotinamide + H(+)</text>
        <dbReference type="Rhea" id="RHEA:16301"/>
        <dbReference type="ChEBI" id="CHEBI:15377"/>
        <dbReference type="ChEBI" id="CHEBI:15378"/>
        <dbReference type="ChEBI" id="CHEBI:17154"/>
        <dbReference type="ChEBI" id="CHEBI:57540"/>
        <dbReference type="ChEBI" id="CHEBI:57967"/>
        <dbReference type="EC" id="3.2.2.6"/>
    </reaction>
    <physiologicalReaction direction="left-to-right" evidence="10">
        <dbReference type="Rhea" id="RHEA:16302"/>
    </physiologicalReaction>
</comment>
<dbReference type="SMART" id="SM00454">
    <property type="entry name" value="SAM"/>
    <property type="match status" value="3"/>
</dbReference>
<dbReference type="Gene3D" id="3.40.50.10140">
    <property type="entry name" value="Toll/interleukin-1 receptor homology (TIR) domain"/>
    <property type="match status" value="2"/>
</dbReference>
<evidence type="ECO:0000256" key="6">
    <source>
        <dbReference type="ARBA" id="ARBA00022737"/>
    </source>
</evidence>
<evidence type="ECO:0000313" key="15">
    <source>
        <dbReference type="Proteomes" id="UP000014500"/>
    </source>
</evidence>
<evidence type="ECO:0000256" key="8">
    <source>
        <dbReference type="ARBA" id="ARBA00022859"/>
    </source>
</evidence>
<dbReference type="Pfam" id="PF07647">
    <property type="entry name" value="SAM_2"/>
    <property type="match status" value="2"/>
</dbReference>
<protein>
    <recommendedName>
        <fullName evidence="3">ADP-ribosyl cyclase/cyclic ADP-ribose hydrolase</fullName>
        <ecNumber evidence="3">3.2.2.6</ecNumber>
    </recommendedName>
</protein>
<feature type="domain" description="SAM" evidence="13">
    <location>
        <begin position="1441"/>
        <end position="1488"/>
    </location>
</feature>
<dbReference type="SMART" id="SM00255">
    <property type="entry name" value="TIR"/>
    <property type="match status" value="2"/>
</dbReference>
<feature type="region of interest" description="Disordered" evidence="11">
    <location>
        <begin position="286"/>
        <end position="312"/>
    </location>
</feature>
<feature type="domain" description="TIR" evidence="12">
    <location>
        <begin position="873"/>
        <end position="1016"/>
    </location>
</feature>
<keyword evidence="4" id="KW-0963">Cytoplasm</keyword>
<dbReference type="GO" id="GO:0030425">
    <property type="term" value="C:dendrite"/>
    <property type="evidence" value="ECO:0007669"/>
    <property type="project" value="TreeGrafter"/>
</dbReference>
<dbReference type="GO" id="GO:0005737">
    <property type="term" value="C:cytoplasm"/>
    <property type="evidence" value="ECO:0007669"/>
    <property type="project" value="UniProtKB-SubCell"/>
</dbReference>